<dbReference type="Proteomes" id="UP000194551">
    <property type="component" value="Unassembled WGS sequence"/>
</dbReference>
<protein>
    <submittedName>
        <fullName evidence="1">Topoisomerase</fullName>
    </submittedName>
</protein>
<proteinExistence type="predicted"/>
<evidence type="ECO:0000313" key="1">
    <source>
        <dbReference type="EMBL" id="OUA01135.1"/>
    </source>
</evidence>
<reference evidence="1 2" key="1">
    <citation type="submission" date="2016-10" db="EMBL/GenBank/DDBJ databases">
        <title>Comparative genomics of Bacillus thuringiensis reveals a path to pathogens against multiple invertebrate hosts.</title>
        <authorList>
            <person name="Zheng J."/>
            <person name="Gao Q."/>
            <person name="Liu H."/>
            <person name="Peng D."/>
            <person name="Ruan L."/>
            <person name="Sun M."/>
        </authorList>
    </citation>
    <scope>NUCLEOTIDE SEQUENCE [LARGE SCALE GENOMIC DNA]</scope>
    <source>
        <strain evidence="1">HD5</strain>
    </source>
</reference>
<comment type="caution">
    <text evidence="1">The sequence shown here is derived from an EMBL/GenBank/DDBJ whole genome shotgun (WGS) entry which is preliminary data.</text>
</comment>
<accession>A0A9X6Q2F4</accession>
<sequence>MKIERKDVEKYFKDNKEEALKRASEILNKEVDWYSFNGIIGSKNDTYEVVVEEHNTVESYVKDWMYGHELAYSSDKHKGYPYNKHDRSSYKVHALLEDEFLRGFIECCLMRTYFKKKKEHK</sequence>
<organism evidence="1 2">
    <name type="scientific">Bacillus thuringiensis</name>
    <dbReference type="NCBI Taxonomy" id="1428"/>
    <lineage>
        <taxon>Bacteria</taxon>
        <taxon>Bacillati</taxon>
        <taxon>Bacillota</taxon>
        <taxon>Bacilli</taxon>
        <taxon>Bacillales</taxon>
        <taxon>Bacillaceae</taxon>
        <taxon>Bacillus</taxon>
        <taxon>Bacillus cereus group</taxon>
    </lineage>
</organism>
<dbReference type="EMBL" id="NFEM01000087">
    <property type="protein sequence ID" value="OUA01135.1"/>
    <property type="molecule type" value="Genomic_DNA"/>
</dbReference>
<gene>
    <name evidence="1" type="ORF">BK774_18840</name>
</gene>
<dbReference type="RefSeq" id="WP_074643913.1">
    <property type="nucleotide sequence ID" value="NZ_CAKJXA010000073.1"/>
</dbReference>
<name>A0A9X6Q2F4_BACTU</name>
<dbReference type="AlphaFoldDB" id="A0A9X6Q2F4"/>
<evidence type="ECO:0000313" key="2">
    <source>
        <dbReference type="Proteomes" id="UP000194551"/>
    </source>
</evidence>